<keyword evidence="5" id="KW-0598">Phosphotransferase system</keyword>
<keyword evidence="8" id="KW-1185">Reference proteome</keyword>
<dbReference type="Pfam" id="PF00381">
    <property type="entry name" value="PTS-HPr"/>
    <property type="match status" value="1"/>
</dbReference>
<dbReference type="PRINTS" id="PR00107">
    <property type="entry name" value="PHOSPHOCPHPR"/>
</dbReference>
<evidence type="ECO:0000259" key="6">
    <source>
        <dbReference type="PROSITE" id="PS51350"/>
    </source>
</evidence>
<proteinExistence type="predicted"/>
<evidence type="ECO:0000256" key="5">
    <source>
        <dbReference type="ARBA" id="ARBA00022683"/>
    </source>
</evidence>
<dbReference type="InterPro" id="IPR050399">
    <property type="entry name" value="HPr"/>
</dbReference>
<evidence type="ECO:0000313" key="7">
    <source>
        <dbReference type="EMBL" id="AOT71456.1"/>
    </source>
</evidence>
<evidence type="ECO:0000256" key="3">
    <source>
        <dbReference type="ARBA" id="ARBA00020422"/>
    </source>
</evidence>
<name>A0A1D8GKL7_9FIRM</name>
<gene>
    <name evidence="7" type="ORF">Gferi_19135</name>
</gene>
<dbReference type="InterPro" id="IPR000032">
    <property type="entry name" value="HPr-like"/>
</dbReference>
<dbReference type="CDD" id="cd00367">
    <property type="entry name" value="PTS-HPr_like"/>
    <property type="match status" value="1"/>
</dbReference>
<dbReference type="InterPro" id="IPR035895">
    <property type="entry name" value="HPr-like_sf"/>
</dbReference>
<keyword evidence="7" id="KW-0808">Transferase</keyword>
<comment type="subcellular location">
    <subcellularLocation>
        <location evidence="2">Cytoplasm</location>
    </subcellularLocation>
</comment>
<evidence type="ECO:0000313" key="8">
    <source>
        <dbReference type="Proteomes" id="UP000095743"/>
    </source>
</evidence>
<dbReference type="GO" id="GO:0009401">
    <property type="term" value="P:phosphoenolpyruvate-dependent sugar phosphotransferase system"/>
    <property type="evidence" value="ECO:0007669"/>
    <property type="project" value="UniProtKB-KW"/>
</dbReference>
<dbReference type="STRING" id="1424294.Gferi_19135"/>
<keyword evidence="7" id="KW-0418">Kinase</keyword>
<dbReference type="PANTHER" id="PTHR33705">
    <property type="entry name" value="PHOSPHOCARRIER PROTEIN HPR"/>
    <property type="match status" value="1"/>
</dbReference>
<dbReference type="KEGG" id="gfe:Gferi_19135"/>
<protein>
    <recommendedName>
        <fullName evidence="3">Phosphocarrier protein HPr</fullName>
    </recommendedName>
</protein>
<keyword evidence="4" id="KW-0963">Cytoplasm</keyword>
<dbReference type="AlphaFoldDB" id="A0A1D8GKL7"/>
<evidence type="ECO:0000256" key="4">
    <source>
        <dbReference type="ARBA" id="ARBA00022490"/>
    </source>
</evidence>
<accession>A0A1D8GKL7</accession>
<dbReference type="InterPro" id="IPR001020">
    <property type="entry name" value="PTS_HPr_His_P_site"/>
</dbReference>
<dbReference type="NCBIfam" id="TIGR01003">
    <property type="entry name" value="PTS_HPr_family"/>
    <property type="match status" value="1"/>
</dbReference>
<comment type="function">
    <text evidence="1">General (non sugar-specific) component of the phosphoenolpyruvate-dependent sugar phosphotransferase system (sugar PTS). This major carbohydrate active-transport system catalyzes the phosphorylation of incoming sugar substrates concomitantly with their translocation across the cell membrane. The phosphoryl group from phosphoenolpyruvate (PEP) is transferred to the phosphoryl carrier protein HPr by enzyme I. Phospho-HPr then transfers it to the PTS EIIA domain.</text>
</comment>
<dbReference type="GO" id="GO:0016301">
    <property type="term" value="F:kinase activity"/>
    <property type="evidence" value="ECO:0007669"/>
    <property type="project" value="UniProtKB-KW"/>
</dbReference>
<dbReference type="GO" id="GO:0005737">
    <property type="term" value="C:cytoplasm"/>
    <property type="evidence" value="ECO:0007669"/>
    <property type="project" value="UniProtKB-SubCell"/>
</dbReference>
<feature type="domain" description="HPr" evidence="6">
    <location>
        <begin position="1"/>
        <end position="87"/>
    </location>
</feature>
<organism evidence="7 8">
    <name type="scientific">Geosporobacter ferrireducens</name>
    <dbReference type="NCBI Taxonomy" id="1424294"/>
    <lineage>
        <taxon>Bacteria</taxon>
        <taxon>Bacillati</taxon>
        <taxon>Bacillota</taxon>
        <taxon>Clostridia</taxon>
        <taxon>Peptostreptococcales</taxon>
        <taxon>Thermotaleaceae</taxon>
        <taxon>Geosporobacter</taxon>
    </lineage>
</organism>
<sequence length="87" mass="9720">MLERKITIQNKLGIHARPASLLAKEAIKFKSQCFVIKKGNKFNCKSIMSILSMGGKQGEEVSLEILGEDEREAFESLIALFESNFGE</sequence>
<dbReference type="PROSITE" id="PS00369">
    <property type="entry name" value="PTS_HPR_HIS"/>
    <property type="match status" value="1"/>
</dbReference>
<evidence type="ECO:0000256" key="1">
    <source>
        <dbReference type="ARBA" id="ARBA00003681"/>
    </source>
</evidence>
<dbReference type="OrthoDB" id="9809047at2"/>
<dbReference type="EMBL" id="CP017269">
    <property type="protein sequence ID" value="AOT71456.1"/>
    <property type="molecule type" value="Genomic_DNA"/>
</dbReference>
<reference evidence="7 8" key="1">
    <citation type="submission" date="2016-09" db="EMBL/GenBank/DDBJ databases">
        <title>Genomic analysis reveals versatility of anaerobic energy metabolism of Geosporobacter ferrireducens IRF9 of phylum Firmicutes.</title>
        <authorList>
            <person name="Kim S.-J."/>
        </authorList>
    </citation>
    <scope>NUCLEOTIDE SEQUENCE [LARGE SCALE GENOMIC DNA]</scope>
    <source>
        <strain evidence="7 8">IRF9</strain>
    </source>
</reference>
<dbReference type="SUPFAM" id="SSF55594">
    <property type="entry name" value="HPr-like"/>
    <property type="match status" value="1"/>
</dbReference>
<dbReference type="PROSITE" id="PS51350">
    <property type="entry name" value="PTS_HPR_DOM"/>
    <property type="match status" value="1"/>
</dbReference>
<dbReference type="PANTHER" id="PTHR33705:SF2">
    <property type="entry name" value="PHOSPHOCARRIER PROTEIN NPR"/>
    <property type="match status" value="1"/>
</dbReference>
<dbReference type="Gene3D" id="3.30.1340.10">
    <property type="entry name" value="HPr-like"/>
    <property type="match status" value="1"/>
</dbReference>
<evidence type="ECO:0000256" key="2">
    <source>
        <dbReference type="ARBA" id="ARBA00004496"/>
    </source>
</evidence>
<dbReference type="Proteomes" id="UP000095743">
    <property type="component" value="Chromosome"/>
</dbReference>
<dbReference type="RefSeq" id="WP_069979315.1">
    <property type="nucleotide sequence ID" value="NZ_CP017269.1"/>
</dbReference>